<name>A0AA40K2W9_9PEZI</name>
<accession>A0AA40K2W9</accession>
<organism evidence="1 2">
    <name type="scientific">Schizothecium vesticola</name>
    <dbReference type="NCBI Taxonomy" id="314040"/>
    <lineage>
        <taxon>Eukaryota</taxon>
        <taxon>Fungi</taxon>
        <taxon>Dikarya</taxon>
        <taxon>Ascomycota</taxon>
        <taxon>Pezizomycotina</taxon>
        <taxon>Sordariomycetes</taxon>
        <taxon>Sordariomycetidae</taxon>
        <taxon>Sordariales</taxon>
        <taxon>Schizotheciaceae</taxon>
        <taxon>Schizothecium</taxon>
    </lineage>
</organism>
<sequence length="60" mass="6358">MSTVAVSQRAQTPLSVPLGHGGIQLASLPVHPAATTAGSAPHSPPWRSLFFFIRPPCRVR</sequence>
<proteinExistence type="predicted"/>
<dbReference type="Proteomes" id="UP001172155">
    <property type="component" value="Unassembled WGS sequence"/>
</dbReference>
<comment type="caution">
    <text evidence="1">The sequence shown here is derived from an EMBL/GenBank/DDBJ whole genome shotgun (WGS) entry which is preliminary data.</text>
</comment>
<protein>
    <submittedName>
        <fullName evidence="1">Uncharacterized protein</fullName>
    </submittedName>
</protein>
<dbReference type="EMBL" id="JAUKUD010000005">
    <property type="protein sequence ID" value="KAK0743850.1"/>
    <property type="molecule type" value="Genomic_DNA"/>
</dbReference>
<keyword evidence="2" id="KW-1185">Reference proteome</keyword>
<gene>
    <name evidence="1" type="ORF">B0T18DRAFT_416035</name>
</gene>
<reference evidence="1" key="1">
    <citation type="submission" date="2023-06" db="EMBL/GenBank/DDBJ databases">
        <title>Genome-scale phylogeny and comparative genomics of the fungal order Sordariales.</title>
        <authorList>
            <consortium name="Lawrence Berkeley National Laboratory"/>
            <person name="Hensen N."/>
            <person name="Bonometti L."/>
            <person name="Westerberg I."/>
            <person name="Brannstrom I.O."/>
            <person name="Guillou S."/>
            <person name="Cros-Aarteil S."/>
            <person name="Calhoun S."/>
            <person name="Haridas S."/>
            <person name="Kuo A."/>
            <person name="Mondo S."/>
            <person name="Pangilinan J."/>
            <person name="Riley R."/>
            <person name="LaButti K."/>
            <person name="Andreopoulos B."/>
            <person name="Lipzen A."/>
            <person name="Chen C."/>
            <person name="Yanf M."/>
            <person name="Daum C."/>
            <person name="Ng V."/>
            <person name="Clum A."/>
            <person name="Steindorff A."/>
            <person name="Ohm R."/>
            <person name="Martin F."/>
            <person name="Silar P."/>
            <person name="Natvig D."/>
            <person name="Lalanne C."/>
            <person name="Gautier V."/>
            <person name="Ament-velasquez S.L."/>
            <person name="Kruys A."/>
            <person name="Hutchinson M.I."/>
            <person name="Powell A.J."/>
            <person name="Barry K."/>
            <person name="Miller A.N."/>
            <person name="Grigoriev I.V."/>
            <person name="Debuchy R."/>
            <person name="Gladieux P."/>
            <person name="Thoren M.H."/>
            <person name="Johannesson H."/>
        </authorList>
    </citation>
    <scope>NUCLEOTIDE SEQUENCE</scope>
    <source>
        <strain evidence="1">SMH3187-1</strain>
    </source>
</reference>
<evidence type="ECO:0000313" key="2">
    <source>
        <dbReference type="Proteomes" id="UP001172155"/>
    </source>
</evidence>
<evidence type="ECO:0000313" key="1">
    <source>
        <dbReference type="EMBL" id="KAK0743850.1"/>
    </source>
</evidence>
<dbReference type="AlphaFoldDB" id="A0AA40K2W9"/>